<dbReference type="EMBL" id="RXOC01000008">
    <property type="protein sequence ID" value="RXF69193.1"/>
    <property type="molecule type" value="Genomic_DNA"/>
</dbReference>
<proteinExistence type="predicted"/>
<name>A0A4Q0M8F9_9SPHI</name>
<dbReference type="NCBIfam" id="TIGR02436">
    <property type="entry name" value="four helix bundle protein"/>
    <property type="match status" value="1"/>
</dbReference>
<dbReference type="AlphaFoldDB" id="A0A4Q0M8F9"/>
<evidence type="ECO:0000313" key="1">
    <source>
        <dbReference type="EMBL" id="RXF69193.1"/>
    </source>
</evidence>
<dbReference type="PANTHER" id="PTHR38471:SF2">
    <property type="entry name" value="FOUR HELIX BUNDLE PROTEIN"/>
    <property type="match status" value="1"/>
</dbReference>
<accession>A0A4Q0M8F9</accession>
<dbReference type="Pfam" id="PF05635">
    <property type="entry name" value="23S_rRNA_IVP"/>
    <property type="match status" value="1"/>
</dbReference>
<protein>
    <submittedName>
        <fullName evidence="1">Four helix bundle protein</fullName>
    </submittedName>
</protein>
<dbReference type="Gene3D" id="1.20.1440.60">
    <property type="entry name" value="23S rRNA-intervening sequence"/>
    <property type="match status" value="1"/>
</dbReference>
<sequence>MHHFNDLKVWKQSMELCKQVHYLVKGFPAEEKYVLTSQIMRSSISIPSNIAEGCGRGTNKELVHFLQISMGSAFELETQFILALEFSYITEDEHILIKNKLSEIQKMIYAFHKSLNIN</sequence>
<dbReference type="PANTHER" id="PTHR38471">
    <property type="entry name" value="FOUR HELIX BUNDLE PROTEIN"/>
    <property type="match status" value="1"/>
</dbReference>
<evidence type="ECO:0000313" key="2">
    <source>
        <dbReference type="Proteomes" id="UP000290848"/>
    </source>
</evidence>
<organism evidence="1 2">
    <name type="scientific">Arcticibacter tournemirensis</name>
    <dbReference type="NCBI Taxonomy" id="699437"/>
    <lineage>
        <taxon>Bacteria</taxon>
        <taxon>Pseudomonadati</taxon>
        <taxon>Bacteroidota</taxon>
        <taxon>Sphingobacteriia</taxon>
        <taxon>Sphingobacteriales</taxon>
        <taxon>Sphingobacteriaceae</taxon>
        <taxon>Arcticibacter</taxon>
    </lineage>
</organism>
<dbReference type="RefSeq" id="WP_128770001.1">
    <property type="nucleotide sequence ID" value="NZ_RXOC01000008.1"/>
</dbReference>
<dbReference type="CDD" id="cd16377">
    <property type="entry name" value="23S_rRNA_IVP_like"/>
    <property type="match status" value="1"/>
</dbReference>
<dbReference type="InterPro" id="IPR036583">
    <property type="entry name" value="23S_rRNA_IVS_sf"/>
</dbReference>
<gene>
    <name evidence="1" type="ORF">EKH83_13675</name>
</gene>
<reference evidence="1 2" key="1">
    <citation type="submission" date="2018-12" db="EMBL/GenBank/DDBJ databases">
        <title>The Draft Genome Sequence of the Soil Bacterium Pedobacter tournemirensis R1.</title>
        <authorList>
            <person name="He J."/>
        </authorList>
    </citation>
    <scope>NUCLEOTIDE SEQUENCE [LARGE SCALE GENOMIC DNA]</scope>
    <source>
        <strain evidence="1 2">R1</strain>
    </source>
</reference>
<dbReference type="Proteomes" id="UP000290848">
    <property type="component" value="Unassembled WGS sequence"/>
</dbReference>
<dbReference type="InterPro" id="IPR012657">
    <property type="entry name" value="23S_rRNA-intervening_sequence"/>
</dbReference>
<dbReference type="SUPFAM" id="SSF158446">
    <property type="entry name" value="IVS-encoded protein-like"/>
    <property type="match status" value="1"/>
</dbReference>
<comment type="caution">
    <text evidence="1">The sequence shown here is derived from an EMBL/GenBank/DDBJ whole genome shotgun (WGS) entry which is preliminary data.</text>
</comment>